<keyword evidence="4" id="KW-1185">Reference proteome</keyword>
<protein>
    <submittedName>
        <fullName evidence="2">Uncharacterized protein</fullName>
    </submittedName>
</protein>
<evidence type="ECO:0000313" key="4">
    <source>
        <dbReference type="Proteomes" id="UP001240777"/>
    </source>
</evidence>
<reference evidence="1" key="2">
    <citation type="submission" date="2023-07" db="EMBL/GenBank/DDBJ databases">
        <authorList>
            <person name="Aydin F."/>
            <person name="Tarhane S."/>
            <person name="Saticioglu I.B."/>
            <person name="Karakaya E."/>
            <person name="Abay S."/>
            <person name="Guran O."/>
            <person name="Bozkurt E."/>
            <person name="Uzum N."/>
            <person name="Olgun K."/>
            <person name="Jablonski D."/>
        </authorList>
    </citation>
    <scope>NUCLEOTIDE SEQUENCE</scope>
    <source>
        <strain evidence="1">Faydin-H75</strain>
    </source>
</reference>
<dbReference type="Proteomes" id="UP001240777">
    <property type="component" value="Unassembled WGS sequence"/>
</dbReference>
<accession>A0AA90PKB2</accession>
<evidence type="ECO:0000313" key="1">
    <source>
        <dbReference type="EMBL" id="MDO7253963.1"/>
    </source>
</evidence>
<feature type="non-terminal residue" evidence="2">
    <location>
        <position position="1"/>
    </location>
</feature>
<name>A0AA90PKB2_9HELI</name>
<organism evidence="2 3">
    <name type="scientific">Helicobacter cappadocius</name>
    <dbReference type="NCBI Taxonomy" id="3063998"/>
    <lineage>
        <taxon>Bacteria</taxon>
        <taxon>Pseudomonadati</taxon>
        <taxon>Campylobacterota</taxon>
        <taxon>Epsilonproteobacteria</taxon>
        <taxon>Campylobacterales</taxon>
        <taxon>Helicobacteraceae</taxon>
        <taxon>Helicobacter</taxon>
    </lineage>
</organism>
<sequence length="66" mass="7335">DEAMLFGGKANAMVLDNEEMKNTQGEFWPILVGLFVTGASWLNAPTINEHTHPGRVFSPHLISHLF</sequence>
<dbReference type="RefSeq" id="WP_305517798.1">
    <property type="nucleotide sequence ID" value="NZ_JAUPEV010000031.1"/>
</dbReference>
<evidence type="ECO:0000313" key="3">
    <source>
        <dbReference type="Proteomes" id="UP001177258"/>
    </source>
</evidence>
<evidence type="ECO:0000313" key="2">
    <source>
        <dbReference type="EMBL" id="MDP2539837.1"/>
    </source>
</evidence>
<dbReference type="Proteomes" id="UP001177258">
    <property type="component" value="Unassembled WGS sequence"/>
</dbReference>
<dbReference type="EMBL" id="JAUPEV010000031">
    <property type="protein sequence ID" value="MDO7253963.1"/>
    <property type="molecule type" value="Genomic_DNA"/>
</dbReference>
<dbReference type="AlphaFoldDB" id="A0AA90PKB2"/>
<proteinExistence type="predicted"/>
<reference evidence="1 3" key="3">
    <citation type="journal article" date="2024" name="Syst. Appl. Microbiol.">
        <title>Helicobacter cappadocius sp. nov., from lizards: The first psychrotrophic Helicobacter species.</title>
        <authorList>
            <person name="Aydin F."/>
            <person name="Tarhane S."/>
            <person name="Karakaya E."/>
            <person name="Abay S."/>
            <person name="Kayman T."/>
            <person name="Guran O."/>
            <person name="Bozkurt E."/>
            <person name="Uzum N."/>
            <person name="Avci A."/>
            <person name="Olgun K."/>
            <person name="Jablonski D."/>
            <person name="Guran C."/>
            <person name="Burcin Saticioglu I."/>
        </authorList>
    </citation>
    <scope>NUCLEOTIDE SEQUENCE [LARGE SCALE GENOMIC DNA]</scope>
    <source>
        <strain evidence="1">Faydin-H75</strain>
        <strain evidence="3">faydin-H76</strain>
    </source>
</reference>
<comment type="caution">
    <text evidence="2">The sequence shown here is derived from an EMBL/GenBank/DDBJ whole genome shotgun (WGS) entry which is preliminary data.</text>
</comment>
<gene>
    <name evidence="1" type="ORF">Q5I04_08625</name>
    <name evidence="2" type="ORF">Q5I06_08655</name>
</gene>
<reference evidence="2 4" key="1">
    <citation type="submission" date="2023-07" db="EMBL/GenBank/DDBJ databases">
        <title>Unpublished Manusciprt.</title>
        <authorList>
            <person name="Aydin F."/>
            <person name="Tarhane S."/>
            <person name="Saticioglu I.B."/>
            <person name="Karakaya E."/>
            <person name="Abay S."/>
            <person name="Guran O."/>
            <person name="Bozkurt E."/>
            <person name="Uzum N."/>
            <person name="Olgun K."/>
            <person name="Jablonski D."/>
        </authorList>
    </citation>
    <scope>NUCLEOTIDE SEQUENCE</scope>
    <source>
        <strain evidence="4">faydin-H75</strain>
        <strain evidence="2">Faydin-H76</strain>
    </source>
</reference>
<dbReference type="EMBL" id="JAUYZK010000029">
    <property type="protein sequence ID" value="MDP2539837.1"/>
    <property type="molecule type" value="Genomic_DNA"/>
</dbReference>